<feature type="region of interest" description="Disordered" evidence="1">
    <location>
        <begin position="145"/>
        <end position="265"/>
    </location>
</feature>
<feature type="compositionally biased region" description="Polar residues" evidence="1">
    <location>
        <begin position="158"/>
        <end position="167"/>
    </location>
</feature>
<name>A0ABY1QRB9_9BACT</name>
<dbReference type="SUPFAM" id="SSF48452">
    <property type="entry name" value="TPR-like"/>
    <property type="match status" value="1"/>
</dbReference>
<keyword evidence="4" id="KW-1185">Reference proteome</keyword>
<feature type="compositionally biased region" description="Low complexity" evidence="1">
    <location>
        <begin position="238"/>
        <end position="247"/>
    </location>
</feature>
<protein>
    <submittedName>
        <fullName evidence="3">Uncharacterized protein</fullName>
    </submittedName>
</protein>
<feature type="signal peptide" evidence="2">
    <location>
        <begin position="1"/>
        <end position="24"/>
    </location>
</feature>
<dbReference type="Gene3D" id="1.25.40.10">
    <property type="entry name" value="Tetratricopeptide repeat domain"/>
    <property type="match status" value="1"/>
</dbReference>
<dbReference type="InterPro" id="IPR011990">
    <property type="entry name" value="TPR-like_helical_dom_sf"/>
</dbReference>
<comment type="caution">
    <text evidence="3">The sequence shown here is derived from an EMBL/GenBank/DDBJ whole genome shotgun (WGS) entry which is preliminary data.</text>
</comment>
<accession>A0ABY1QRB9</accession>
<gene>
    <name evidence="3" type="ORF">SAMN06265222_12169</name>
</gene>
<dbReference type="EMBL" id="FXUG01000021">
    <property type="protein sequence ID" value="SMP76543.1"/>
    <property type="molecule type" value="Genomic_DNA"/>
</dbReference>
<keyword evidence="2" id="KW-0732">Signal</keyword>
<sequence length="265" mass="27370">MKIRSTLILFFGLCVCVTSAPNQAAAQSAVLSEIYGRGVHAYNSGQYDQASQWFSMAIDNGYRDPRAYYFRGLTAAASGRSYEAEGDFQMGAEIEARSGSHQIVGRSLARVQGSTRIKLEAIREKARLIALATGQARSNVRYGELGVAPTGPAPRNPAATQPRNITTPPAPAKDDPFADDLDQDPQVDSMDAFKDTLENAADEPAAASGAPEPTAGDPFGGGSEPASDPFGGGGGSDPFGASDAGADPFGGGDAGADPFGGDSPF</sequence>
<feature type="chain" id="PRO_5047035743" evidence="2">
    <location>
        <begin position="25"/>
        <end position="265"/>
    </location>
</feature>
<organism evidence="3 4">
    <name type="scientific">Neorhodopirellula lusitana</name>
    <dbReference type="NCBI Taxonomy" id="445327"/>
    <lineage>
        <taxon>Bacteria</taxon>
        <taxon>Pseudomonadati</taxon>
        <taxon>Planctomycetota</taxon>
        <taxon>Planctomycetia</taxon>
        <taxon>Pirellulales</taxon>
        <taxon>Pirellulaceae</taxon>
        <taxon>Neorhodopirellula</taxon>
    </lineage>
</organism>
<feature type="compositionally biased region" description="Low complexity" evidence="1">
    <location>
        <begin position="198"/>
        <end position="215"/>
    </location>
</feature>
<feature type="compositionally biased region" description="Low complexity" evidence="1">
    <location>
        <begin position="255"/>
        <end position="265"/>
    </location>
</feature>
<reference evidence="3 4" key="1">
    <citation type="submission" date="2017-05" db="EMBL/GenBank/DDBJ databases">
        <authorList>
            <person name="Varghese N."/>
            <person name="Submissions S."/>
        </authorList>
    </citation>
    <scope>NUCLEOTIDE SEQUENCE [LARGE SCALE GENOMIC DNA]</scope>
    <source>
        <strain evidence="3 4">DSM 25457</strain>
    </source>
</reference>
<evidence type="ECO:0000256" key="1">
    <source>
        <dbReference type="SAM" id="MobiDB-lite"/>
    </source>
</evidence>
<dbReference type="Proteomes" id="UP001158067">
    <property type="component" value="Unassembled WGS sequence"/>
</dbReference>
<dbReference type="RefSeq" id="WP_283435239.1">
    <property type="nucleotide sequence ID" value="NZ_FXUG01000021.1"/>
</dbReference>
<evidence type="ECO:0000313" key="3">
    <source>
        <dbReference type="EMBL" id="SMP76543.1"/>
    </source>
</evidence>
<evidence type="ECO:0000313" key="4">
    <source>
        <dbReference type="Proteomes" id="UP001158067"/>
    </source>
</evidence>
<proteinExistence type="predicted"/>
<evidence type="ECO:0000256" key="2">
    <source>
        <dbReference type="SAM" id="SignalP"/>
    </source>
</evidence>